<dbReference type="RefSeq" id="WP_145647722.1">
    <property type="nucleotide sequence ID" value="NZ_VLLB01000001.1"/>
</dbReference>
<organism evidence="6 7">
    <name type="scientific">Pseudoduganella lurida</name>
    <dbReference type="NCBI Taxonomy" id="1036180"/>
    <lineage>
        <taxon>Bacteria</taxon>
        <taxon>Pseudomonadati</taxon>
        <taxon>Pseudomonadota</taxon>
        <taxon>Betaproteobacteria</taxon>
        <taxon>Burkholderiales</taxon>
        <taxon>Oxalobacteraceae</taxon>
        <taxon>Telluria group</taxon>
        <taxon>Pseudoduganella</taxon>
    </lineage>
</organism>
<feature type="transmembrane region" description="Helical" evidence="4">
    <location>
        <begin position="94"/>
        <end position="114"/>
    </location>
</feature>
<keyword evidence="7" id="KW-1185">Reference proteome</keyword>
<evidence type="ECO:0000256" key="1">
    <source>
        <dbReference type="ARBA" id="ARBA00022679"/>
    </source>
</evidence>
<reference evidence="6 7" key="1">
    <citation type="journal article" date="2015" name="Stand. Genomic Sci.">
        <title>Genomic Encyclopedia of Bacterial and Archaeal Type Strains, Phase III: the genomes of soil and plant-associated and newly described type strains.</title>
        <authorList>
            <person name="Whitman W.B."/>
            <person name="Woyke T."/>
            <person name="Klenk H.P."/>
            <person name="Zhou Y."/>
            <person name="Lilburn T.G."/>
            <person name="Beck B.J."/>
            <person name="De Vos P."/>
            <person name="Vandamme P."/>
            <person name="Eisen J.A."/>
            <person name="Garrity G."/>
            <person name="Hugenholtz P."/>
            <person name="Kyrpides N.C."/>
        </authorList>
    </citation>
    <scope>NUCLEOTIDE SEQUENCE [LARGE SCALE GENOMIC DNA]</scope>
    <source>
        <strain evidence="6 7">CGMCC 1.10822</strain>
    </source>
</reference>
<name>A0A562RLY1_9BURK</name>
<dbReference type="PANTHER" id="PTHR24421">
    <property type="entry name" value="NITRATE/NITRITE SENSOR PROTEIN NARX-RELATED"/>
    <property type="match status" value="1"/>
</dbReference>
<dbReference type="SMART" id="SM00387">
    <property type="entry name" value="HATPase_c"/>
    <property type="match status" value="1"/>
</dbReference>
<comment type="caution">
    <text evidence="6">The sequence shown here is derived from an EMBL/GenBank/DDBJ whole genome shotgun (WGS) entry which is preliminary data.</text>
</comment>
<gene>
    <name evidence="6" type="ORF">IP91_01097</name>
</gene>
<dbReference type="EMBL" id="VLLB01000001">
    <property type="protein sequence ID" value="TWI70019.1"/>
    <property type="molecule type" value="Genomic_DNA"/>
</dbReference>
<keyword evidence="4" id="KW-0812">Transmembrane</keyword>
<dbReference type="InterPro" id="IPR011123">
    <property type="entry name" value="Y_Y_Y"/>
</dbReference>
<dbReference type="Gene3D" id="2.60.40.10">
    <property type="entry name" value="Immunoglobulins"/>
    <property type="match status" value="1"/>
</dbReference>
<keyword evidence="4" id="KW-1133">Transmembrane helix</keyword>
<dbReference type="Pfam" id="PF07730">
    <property type="entry name" value="HisKA_3"/>
    <property type="match status" value="1"/>
</dbReference>
<dbReference type="Proteomes" id="UP000318431">
    <property type="component" value="Unassembled WGS sequence"/>
</dbReference>
<proteinExistence type="predicted"/>
<dbReference type="Pfam" id="PF02518">
    <property type="entry name" value="HATPase_c"/>
    <property type="match status" value="1"/>
</dbReference>
<dbReference type="Pfam" id="PF07495">
    <property type="entry name" value="Y_Y_Y"/>
    <property type="match status" value="1"/>
</dbReference>
<dbReference type="SUPFAM" id="SSF55874">
    <property type="entry name" value="ATPase domain of HSP90 chaperone/DNA topoisomerase II/histidine kinase"/>
    <property type="match status" value="1"/>
</dbReference>
<dbReference type="Gene3D" id="1.20.5.1930">
    <property type="match status" value="1"/>
</dbReference>
<dbReference type="InterPro" id="IPR003594">
    <property type="entry name" value="HATPase_dom"/>
</dbReference>
<dbReference type="AlphaFoldDB" id="A0A562RLY1"/>
<evidence type="ECO:0000259" key="5">
    <source>
        <dbReference type="SMART" id="SM00387"/>
    </source>
</evidence>
<protein>
    <submittedName>
        <fullName evidence="6">Histidine kinase-like protein</fullName>
    </submittedName>
</protein>
<dbReference type="InterPro" id="IPR011712">
    <property type="entry name" value="Sig_transdc_His_kin_sub3_dim/P"/>
</dbReference>
<keyword evidence="4" id="KW-0472">Membrane</keyword>
<evidence type="ECO:0000256" key="4">
    <source>
        <dbReference type="SAM" id="Phobius"/>
    </source>
</evidence>
<feature type="domain" description="Histidine kinase/HSP90-like ATPase" evidence="5">
    <location>
        <begin position="237"/>
        <end position="334"/>
    </location>
</feature>
<dbReference type="GO" id="GO:0046983">
    <property type="term" value="F:protein dimerization activity"/>
    <property type="evidence" value="ECO:0007669"/>
    <property type="project" value="InterPro"/>
</dbReference>
<sequence>MPGRPAELPPLTGRVDIAFTAAALSMPEKVRFRFRLAGLESTWREAAAVRQASYTNLAPGDYRFEVVAINEDGVESAAPAVATLRIAPAFWQTAWFRLLSGVLAVGLLAALYRWRVGRLTARVRERLEVKMRERERIARALHDTVLQSLQGLLLRFEAVKHGLAPDSEVRARMEEGLQRAEAAIAEGRDSVRGLRHGTGPDEALDRALAAVANECAAHHPLAWSQETTGQVRPLQPAIAEEVHAIAREALRNAFQHSGGTQVTLTVRYDADALVVMVADDGTGFDPAVDPRVGREGHWGLRGMREAAGAIGAAVEIGHPAGGGTSVTLRVPAIRAYAARQENGWMERLRRLVRRQ</sequence>
<dbReference type="PANTHER" id="PTHR24421:SF62">
    <property type="entry name" value="SENSORY TRANSDUCTION HISTIDINE KINASE"/>
    <property type="match status" value="1"/>
</dbReference>
<dbReference type="GO" id="GO:0016020">
    <property type="term" value="C:membrane"/>
    <property type="evidence" value="ECO:0007669"/>
    <property type="project" value="InterPro"/>
</dbReference>
<dbReference type="InterPro" id="IPR036890">
    <property type="entry name" value="HATPase_C_sf"/>
</dbReference>
<dbReference type="GO" id="GO:0000155">
    <property type="term" value="F:phosphorelay sensor kinase activity"/>
    <property type="evidence" value="ECO:0007669"/>
    <property type="project" value="InterPro"/>
</dbReference>
<keyword evidence="2 6" id="KW-0418">Kinase</keyword>
<evidence type="ECO:0000256" key="2">
    <source>
        <dbReference type="ARBA" id="ARBA00022777"/>
    </source>
</evidence>
<dbReference type="Gene3D" id="3.30.565.10">
    <property type="entry name" value="Histidine kinase-like ATPase, C-terminal domain"/>
    <property type="match status" value="1"/>
</dbReference>
<keyword evidence="1" id="KW-0808">Transferase</keyword>
<dbReference type="InterPro" id="IPR050482">
    <property type="entry name" value="Sensor_HK_TwoCompSys"/>
</dbReference>
<dbReference type="OrthoDB" id="5384984at2"/>
<evidence type="ECO:0000256" key="3">
    <source>
        <dbReference type="ARBA" id="ARBA00023012"/>
    </source>
</evidence>
<dbReference type="CDD" id="cd16917">
    <property type="entry name" value="HATPase_UhpB-NarQ-NarX-like"/>
    <property type="match status" value="1"/>
</dbReference>
<evidence type="ECO:0000313" key="7">
    <source>
        <dbReference type="Proteomes" id="UP000318431"/>
    </source>
</evidence>
<evidence type="ECO:0000313" key="6">
    <source>
        <dbReference type="EMBL" id="TWI70019.1"/>
    </source>
</evidence>
<dbReference type="InterPro" id="IPR013783">
    <property type="entry name" value="Ig-like_fold"/>
</dbReference>
<accession>A0A562RLY1</accession>
<keyword evidence="3" id="KW-0902">Two-component regulatory system</keyword>